<dbReference type="PANTHER" id="PTHR15591:SF11">
    <property type="entry name" value="AP-4 COMPLEX ACCESSORY SUBUNIT RUSC1"/>
    <property type="match status" value="1"/>
</dbReference>
<feature type="compositionally biased region" description="Pro residues" evidence="3">
    <location>
        <begin position="264"/>
        <end position="276"/>
    </location>
</feature>
<evidence type="ECO:0000256" key="1">
    <source>
        <dbReference type="ARBA" id="ARBA00022443"/>
    </source>
</evidence>
<feature type="region of interest" description="Disordered" evidence="3">
    <location>
        <begin position="256"/>
        <end position="279"/>
    </location>
</feature>
<keyword evidence="1 2" id="KW-0728">SH3 domain</keyword>
<feature type="region of interest" description="Disordered" evidence="3">
    <location>
        <begin position="295"/>
        <end position="327"/>
    </location>
</feature>
<dbReference type="SUPFAM" id="SSF50044">
    <property type="entry name" value="SH3-domain"/>
    <property type="match status" value="1"/>
</dbReference>
<dbReference type="SMART" id="SM00326">
    <property type="entry name" value="SH3"/>
    <property type="match status" value="1"/>
</dbReference>
<dbReference type="Gene3D" id="2.30.30.40">
    <property type="entry name" value="SH3 Domains"/>
    <property type="match status" value="1"/>
</dbReference>
<dbReference type="InterPro" id="IPR001452">
    <property type="entry name" value="SH3_domain"/>
</dbReference>
<dbReference type="InterPro" id="IPR047343">
    <property type="entry name" value="RUSC1_2"/>
</dbReference>
<feature type="domain" description="SH3" evidence="4">
    <location>
        <begin position="391"/>
        <end position="449"/>
    </location>
</feature>
<evidence type="ECO:0000256" key="2">
    <source>
        <dbReference type="PROSITE-ProRule" id="PRU00192"/>
    </source>
</evidence>
<dbReference type="AlphaFoldDB" id="A0A834DD57"/>
<dbReference type="EMBL" id="JABVXQ010000015">
    <property type="protein sequence ID" value="KAF6075784.1"/>
    <property type="molecule type" value="Genomic_DNA"/>
</dbReference>
<reference evidence="5 6" key="1">
    <citation type="journal article" date="2020" name="Nature">
        <title>Six reference-quality genomes reveal evolution of bat adaptations.</title>
        <authorList>
            <person name="Jebb D."/>
            <person name="Huang Z."/>
            <person name="Pippel M."/>
            <person name="Hughes G.M."/>
            <person name="Lavrichenko K."/>
            <person name="Devanna P."/>
            <person name="Winkler S."/>
            <person name="Jermiin L.S."/>
            <person name="Skirmuntt E.C."/>
            <person name="Katzourakis A."/>
            <person name="Burkitt-Gray L."/>
            <person name="Ray D.A."/>
            <person name="Sullivan K.A.M."/>
            <person name="Roscito J.G."/>
            <person name="Kirilenko B.M."/>
            <person name="Davalos L.M."/>
            <person name="Corthals A.P."/>
            <person name="Power M.L."/>
            <person name="Jones G."/>
            <person name="Ransome R.D."/>
            <person name="Dechmann D.K.N."/>
            <person name="Locatelli A.G."/>
            <person name="Puechmaille S.J."/>
            <person name="Fedrigo O."/>
            <person name="Jarvis E.D."/>
            <person name="Hiller M."/>
            <person name="Vernes S.C."/>
            <person name="Myers E.W."/>
            <person name="Teeling E.C."/>
        </authorList>
    </citation>
    <scope>NUCLEOTIDE SEQUENCE [LARGE SCALE GENOMIC DNA]</scope>
    <source>
        <strain evidence="5">Bat1K_MPI-CBG_1</strain>
    </source>
</reference>
<evidence type="ECO:0000256" key="3">
    <source>
        <dbReference type="SAM" id="MobiDB-lite"/>
    </source>
</evidence>
<protein>
    <submittedName>
        <fullName evidence="5">RUN and SH3 domain containing 1</fullName>
    </submittedName>
</protein>
<dbReference type="GO" id="GO:0031410">
    <property type="term" value="C:cytoplasmic vesicle"/>
    <property type="evidence" value="ECO:0007669"/>
    <property type="project" value="TreeGrafter"/>
</dbReference>
<organism evidence="5 6">
    <name type="scientific">Phyllostomus discolor</name>
    <name type="common">pale spear-nosed bat</name>
    <dbReference type="NCBI Taxonomy" id="89673"/>
    <lineage>
        <taxon>Eukaryota</taxon>
        <taxon>Metazoa</taxon>
        <taxon>Chordata</taxon>
        <taxon>Craniata</taxon>
        <taxon>Vertebrata</taxon>
        <taxon>Euteleostomi</taxon>
        <taxon>Mammalia</taxon>
        <taxon>Eutheria</taxon>
        <taxon>Laurasiatheria</taxon>
        <taxon>Chiroptera</taxon>
        <taxon>Yangochiroptera</taxon>
        <taxon>Phyllostomidae</taxon>
        <taxon>Phyllostominae</taxon>
        <taxon>Phyllostomus</taxon>
    </lineage>
</organism>
<dbReference type="PROSITE" id="PS50002">
    <property type="entry name" value="SH3"/>
    <property type="match status" value="1"/>
</dbReference>
<dbReference type="InterPro" id="IPR036028">
    <property type="entry name" value="SH3-like_dom_sf"/>
</dbReference>
<dbReference type="Pfam" id="PF14604">
    <property type="entry name" value="SH3_9"/>
    <property type="match status" value="1"/>
</dbReference>
<name>A0A834DD57_9CHIR</name>
<gene>
    <name evidence="5" type="ORF">HJG60_016752</name>
</gene>
<dbReference type="Proteomes" id="UP000664940">
    <property type="component" value="Unassembled WGS sequence"/>
</dbReference>
<evidence type="ECO:0000313" key="6">
    <source>
        <dbReference type="Proteomes" id="UP000664940"/>
    </source>
</evidence>
<sequence>MILFCSHLIIFLKESHSPQGERQILTVISKVLIIWPLPSSPPSEAGAFSGPLPGSSLHLEQVFPPLLITFHSSFGFYSEASPQPTPHFAPVTWSSFPLWFFNTIDPVCASPVRPWSPCAGTCQPFSPQYSSFPCPGMEHSWGMFVDGWADAGTPLGLGQGPWLMLASFSPGLLSLLYLPTGFFSMARGGCPSLSTELLLLLQPLSVLTFHLDLLFEHHHHLPLGPPQAPARPGSPPALQQTVQAMLHWGGRLAQSLRGASGETPPGPSAPSSPPKPGSWWEQLTQASRVYASGGTEGFSLPRWGSRRQGTVAEGPQERSLPPEDAAPGRGVWLGRLFGVPGGLTETESGALKSRRPSSWLPPTVSVLALVKRAPPPCSPEELEASAPSMVQTYRAVRALCDHTAAGPDQLSFRRGEVLRVIATLDEDWLRCGRDGVEGLVPVGYTSLVL</sequence>
<comment type="caution">
    <text evidence="5">The sequence shown here is derived from an EMBL/GenBank/DDBJ whole genome shotgun (WGS) entry which is preliminary data.</text>
</comment>
<dbReference type="Gene3D" id="1.20.58.900">
    <property type="match status" value="1"/>
</dbReference>
<evidence type="ECO:0000313" key="5">
    <source>
        <dbReference type="EMBL" id="KAF6075784.1"/>
    </source>
</evidence>
<dbReference type="InterPro" id="IPR037213">
    <property type="entry name" value="Run_dom_sf"/>
</dbReference>
<dbReference type="PANTHER" id="PTHR15591">
    <property type="entry name" value="RUN AND SH3 DOMAIN CONTAINING"/>
    <property type="match status" value="1"/>
</dbReference>
<evidence type="ECO:0000259" key="4">
    <source>
        <dbReference type="PROSITE" id="PS50002"/>
    </source>
</evidence>
<proteinExistence type="predicted"/>
<accession>A0A834DD57</accession>
<dbReference type="PRINTS" id="PR00499">
    <property type="entry name" value="P67PHOX"/>
</dbReference>